<dbReference type="AlphaFoldDB" id="A0A1G9CMQ8"/>
<dbReference type="PANTHER" id="PTHR43861">
    <property type="entry name" value="TRANS-ACONITATE 2-METHYLTRANSFERASE-RELATED"/>
    <property type="match status" value="1"/>
</dbReference>
<dbReference type="EMBL" id="FNGA01000001">
    <property type="protein sequence ID" value="SDK52869.1"/>
    <property type="molecule type" value="Genomic_DNA"/>
</dbReference>
<proteinExistence type="predicted"/>
<dbReference type="Pfam" id="PF13489">
    <property type="entry name" value="Methyltransf_23"/>
    <property type="match status" value="1"/>
</dbReference>
<dbReference type="RefSeq" id="WP_092158304.1">
    <property type="nucleotide sequence ID" value="NZ_FNGA01000001.1"/>
</dbReference>
<dbReference type="OrthoDB" id="5447476at2"/>
<dbReference type="Gene3D" id="3.40.50.150">
    <property type="entry name" value="Vaccinia Virus protein VP39"/>
    <property type="match status" value="1"/>
</dbReference>
<keyword evidence="2" id="KW-1185">Reference proteome</keyword>
<keyword evidence="1" id="KW-0808">Transferase</keyword>
<dbReference type="STRING" id="246191.SAMN05660337_0732"/>
<reference evidence="2" key="1">
    <citation type="submission" date="2016-10" db="EMBL/GenBank/DDBJ databases">
        <authorList>
            <person name="Varghese N."/>
            <person name="Submissions S."/>
        </authorList>
    </citation>
    <scope>NUCLEOTIDE SEQUENCE [LARGE SCALE GENOMIC DNA]</scope>
    <source>
        <strain evidence="2">DSM 16995</strain>
    </source>
</reference>
<name>A0A1G9CMQ8_9BACT</name>
<organism evidence="1 2">
    <name type="scientific">Maridesulfovibrio ferrireducens</name>
    <dbReference type="NCBI Taxonomy" id="246191"/>
    <lineage>
        <taxon>Bacteria</taxon>
        <taxon>Pseudomonadati</taxon>
        <taxon>Thermodesulfobacteriota</taxon>
        <taxon>Desulfovibrionia</taxon>
        <taxon>Desulfovibrionales</taxon>
        <taxon>Desulfovibrionaceae</taxon>
        <taxon>Maridesulfovibrio</taxon>
    </lineage>
</organism>
<keyword evidence="1" id="KW-0489">Methyltransferase</keyword>
<dbReference type="Proteomes" id="UP000199053">
    <property type="component" value="Unassembled WGS sequence"/>
</dbReference>
<gene>
    <name evidence="1" type="ORF">SAMN05660337_0732</name>
</gene>
<evidence type="ECO:0000313" key="2">
    <source>
        <dbReference type="Proteomes" id="UP000199053"/>
    </source>
</evidence>
<accession>A0A1G9CMQ8</accession>
<protein>
    <submittedName>
        <fullName evidence="1">Methyltransferase domain-containing protein</fullName>
    </submittedName>
</protein>
<evidence type="ECO:0000313" key="1">
    <source>
        <dbReference type="EMBL" id="SDK52869.1"/>
    </source>
</evidence>
<dbReference type="GO" id="GO:0032259">
    <property type="term" value="P:methylation"/>
    <property type="evidence" value="ECO:0007669"/>
    <property type="project" value="UniProtKB-KW"/>
</dbReference>
<dbReference type="SUPFAM" id="SSF53335">
    <property type="entry name" value="S-adenosyl-L-methionine-dependent methyltransferases"/>
    <property type="match status" value="1"/>
</dbReference>
<dbReference type="InterPro" id="IPR029063">
    <property type="entry name" value="SAM-dependent_MTases_sf"/>
</dbReference>
<dbReference type="GO" id="GO:0008168">
    <property type="term" value="F:methyltransferase activity"/>
    <property type="evidence" value="ECO:0007669"/>
    <property type="project" value="UniProtKB-KW"/>
</dbReference>
<sequence length="239" mass="27399">MNEKQMLDSVAHNYLNPTTSRDTDKNILDLIAKHVLKNMPSEKDRIIEMGIGDNVWTKYILDKFNKSTIIDASEDLIDAVRPTYKNVEFVNSYFENYSPENKYDQVVCSFVLEHVIDPVETLQKVRTWIHDESVVHILVPNADSIHRQHAVKMNLAENSFDLGPADKKIHHRRVYTLEHLRGDIEKAGLKVVSEEGLFLKTLPNSFLSQLSPEQLKGFFDLAFDFPVKNGAALYLTAKK</sequence>